<evidence type="ECO:0000313" key="2">
    <source>
        <dbReference type="Proteomes" id="UP000750197"/>
    </source>
</evidence>
<protein>
    <recommendedName>
        <fullName evidence="3">GH18 domain-containing protein</fullName>
    </recommendedName>
</protein>
<gene>
    <name evidence="1" type="ORF">KIY12_08705</name>
</gene>
<dbReference type="PANTHER" id="PTHR46066:SF2">
    <property type="entry name" value="CHITINASE DOMAIN-CONTAINING PROTEIN 1"/>
    <property type="match status" value="1"/>
</dbReference>
<feature type="non-terminal residue" evidence="1">
    <location>
        <position position="1"/>
    </location>
</feature>
<name>A0A8J7YYL0_9ARCH</name>
<dbReference type="Gene3D" id="3.20.20.80">
    <property type="entry name" value="Glycosidases"/>
    <property type="match status" value="1"/>
</dbReference>
<accession>A0A8J7YYL0</accession>
<reference evidence="1" key="1">
    <citation type="submission" date="2021-05" db="EMBL/GenBank/DDBJ databases">
        <title>Genomic insights into ecological role and evolution of a novel Thermoplasmata order Candidatus Sysuiplasmatales.</title>
        <authorList>
            <person name="Yuan Y."/>
        </authorList>
    </citation>
    <scope>NUCLEOTIDE SEQUENCE</scope>
    <source>
        <strain evidence="1">TUT19-bin139</strain>
    </source>
</reference>
<dbReference type="Proteomes" id="UP000750197">
    <property type="component" value="Unassembled WGS sequence"/>
</dbReference>
<dbReference type="Gene3D" id="3.10.50.10">
    <property type="match status" value="1"/>
</dbReference>
<dbReference type="SUPFAM" id="SSF51445">
    <property type="entry name" value="(Trans)glycosidases"/>
    <property type="match status" value="1"/>
</dbReference>
<dbReference type="AlphaFoldDB" id="A0A8J7YYL0"/>
<dbReference type="InterPro" id="IPR017853">
    <property type="entry name" value="GH"/>
</dbReference>
<dbReference type="PANTHER" id="PTHR46066">
    <property type="entry name" value="CHITINASE DOMAIN-CONTAINING PROTEIN 1 FAMILY MEMBER"/>
    <property type="match status" value="1"/>
</dbReference>
<organism evidence="1 2">
    <name type="scientific">Candidatus Sysuiplasma superficiale</name>
    <dbReference type="NCBI Taxonomy" id="2823368"/>
    <lineage>
        <taxon>Archaea</taxon>
        <taxon>Methanobacteriati</taxon>
        <taxon>Thermoplasmatota</taxon>
        <taxon>Thermoplasmata</taxon>
        <taxon>Candidatus Sysuiplasmatales</taxon>
        <taxon>Candidatus Sysuiplasmataceae</taxon>
        <taxon>Candidatus Sysuiplasma</taxon>
    </lineage>
</organism>
<evidence type="ECO:0008006" key="3">
    <source>
        <dbReference type="Google" id="ProtNLM"/>
    </source>
</evidence>
<proteinExistence type="predicted"/>
<evidence type="ECO:0000313" key="1">
    <source>
        <dbReference type="EMBL" id="MBX8644781.1"/>
    </source>
</evidence>
<dbReference type="InterPro" id="IPR029070">
    <property type="entry name" value="Chitinase_insertion_sf"/>
</dbReference>
<comment type="caution">
    <text evidence="1">The sequence shown here is derived from an EMBL/GenBank/DDBJ whole genome shotgun (WGS) entry which is preliminary data.</text>
</comment>
<sequence length="390" mass="43063">ITAKGRMDMKTKNVSTAIIVCVSVLLLSSSALVSASGQQHMADKNGNTNTSFDFMPWVCQFCGHYNNSVKMIVTHHEQFTSLSYEQYYLGPSNYSFSRFGLISPKQLAARYDLSVFPMIVSSDKAAMHVLFTNSALQTSFINDAVKTAKMRGYAGYNMDFEVPYYSDSTALTSFIANFSAALAGAGLSLSVDLPGTAVLEHFSPASYGGAYNWSAISKTDVSKLIVMDYVSIGDFEQIVNYSVANIPLSKLSIALPDYGFGFLVNTTTPKQFPYNIIKTVGAHMYGQVKAIVHDALLQHAKVTKHFSAFYGEAYYEIVYPGENGTAYEYYYINSHAMQLRLNYLEQHGIRAIAMWRLGSVDNSIWGPLQDYASWASATVVNTPIASEKQE</sequence>
<dbReference type="EMBL" id="JAHEAC010000101">
    <property type="protein sequence ID" value="MBX8644781.1"/>
    <property type="molecule type" value="Genomic_DNA"/>
</dbReference>